<dbReference type="EC" id="2.3.2.27" evidence="1"/>
<dbReference type="GO" id="GO:0071596">
    <property type="term" value="P:ubiquitin-dependent protein catabolic process via the N-end rule pathway"/>
    <property type="evidence" value="ECO:0007669"/>
    <property type="project" value="UniProtKB-UniRule"/>
</dbReference>
<dbReference type="CDD" id="cd19481">
    <property type="entry name" value="RecA-like_protease"/>
    <property type="match status" value="1"/>
</dbReference>
<keyword evidence="1" id="KW-0808">Transferase</keyword>
<dbReference type="EMBL" id="CAMXCT030005979">
    <property type="protein sequence ID" value="CAL4800972.1"/>
    <property type="molecule type" value="Genomic_DNA"/>
</dbReference>
<dbReference type="Gene3D" id="3.80.10.10">
    <property type="entry name" value="Ribonuclease Inhibitor"/>
    <property type="match status" value="1"/>
</dbReference>
<evidence type="ECO:0000256" key="1">
    <source>
        <dbReference type="RuleBase" id="RU366018"/>
    </source>
</evidence>
<comment type="similarity">
    <text evidence="1">Belongs to the E3 ubiquitin-protein ligase UBR1-like family.</text>
</comment>
<dbReference type="GO" id="GO:0008270">
    <property type="term" value="F:zinc ion binding"/>
    <property type="evidence" value="ECO:0007669"/>
    <property type="project" value="UniProtKB-UniRule"/>
</dbReference>
<dbReference type="InterPro" id="IPR003960">
    <property type="entry name" value="ATPase_AAA_CS"/>
</dbReference>
<dbReference type="GO" id="GO:0016887">
    <property type="term" value="F:ATP hydrolysis activity"/>
    <property type="evidence" value="ECO:0007669"/>
    <property type="project" value="InterPro"/>
</dbReference>
<organism evidence="3">
    <name type="scientific">Cladocopium goreaui</name>
    <dbReference type="NCBI Taxonomy" id="2562237"/>
    <lineage>
        <taxon>Eukaryota</taxon>
        <taxon>Sar</taxon>
        <taxon>Alveolata</taxon>
        <taxon>Dinophyceae</taxon>
        <taxon>Suessiales</taxon>
        <taxon>Symbiodiniaceae</taxon>
        <taxon>Cladocopium</taxon>
    </lineage>
</organism>
<dbReference type="Pfam" id="PF00004">
    <property type="entry name" value="AAA"/>
    <property type="match status" value="1"/>
</dbReference>
<keyword evidence="1" id="KW-0833">Ubl conjugation pathway</keyword>
<reference evidence="4 5" key="2">
    <citation type="submission" date="2024-05" db="EMBL/GenBank/DDBJ databases">
        <authorList>
            <person name="Chen Y."/>
            <person name="Shah S."/>
            <person name="Dougan E. K."/>
            <person name="Thang M."/>
            <person name="Chan C."/>
        </authorList>
    </citation>
    <scope>NUCLEOTIDE SEQUENCE [LARGE SCALE GENOMIC DNA]</scope>
</reference>
<comment type="function">
    <text evidence="1">Ubiquitin ligase protein which is a component of the N-end rule pathway. Recognizes and binds to proteins bearing specific N-terminal residues that are destabilizing according to the N-end rule, leading to their ubiquitination and subsequent degradation.</text>
</comment>
<dbReference type="InterPro" id="IPR001611">
    <property type="entry name" value="Leu-rich_rpt"/>
</dbReference>
<dbReference type="GO" id="GO:0000151">
    <property type="term" value="C:ubiquitin ligase complex"/>
    <property type="evidence" value="ECO:0007669"/>
    <property type="project" value="TreeGrafter"/>
</dbReference>
<dbReference type="SUPFAM" id="SSF52540">
    <property type="entry name" value="P-loop containing nucleoside triphosphate hydrolases"/>
    <property type="match status" value="1"/>
</dbReference>
<dbReference type="OrthoDB" id="10042665at2759"/>
<dbReference type="InterPro" id="IPR032675">
    <property type="entry name" value="LRR_dom_sf"/>
</dbReference>
<evidence type="ECO:0000313" key="4">
    <source>
        <dbReference type="EMBL" id="CAL4800972.1"/>
    </source>
</evidence>
<dbReference type="SMART" id="SM00382">
    <property type="entry name" value="AAA"/>
    <property type="match status" value="1"/>
</dbReference>
<proteinExistence type="inferred from homology"/>
<reference evidence="3" key="1">
    <citation type="submission" date="2022-10" db="EMBL/GenBank/DDBJ databases">
        <authorList>
            <person name="Chen Y."/>
            <person name="Dougan E. K."/>
            <person name="Chan C."/>
            <person name="Rhodes N."/>
            <person name="Thang M."/>
        </authorList>
    </citation>
    <scope>NUCLEOTIDE SEQUENCE</scope>
</reference>
<keyword evidence="1" id="KW-0479">Metal-binding</keyword>
<dbReference type="PROSITE" id="PS51450">
    <property type="entry name" value="LRR"/>
    <property type="match status" value="1"/>
</dbReference>
<sequence length="1449" mass="164868">MAIVNGKVIEILELLQRFGEAHLQQKSELHWVSTGFHWFPLVSAKEVIGLRFPVQEQLQGDRINLWMAPPAKLAQAMERFFLLYVQVSPRFKRRFSKIYAQNYQKISKEESELSALSVQLFTIPEVALDLLDDRILESVVESIQRLQNSLIQTKDGVKVIKPIGRSGNHDWDKYFRSLGDLNYLLYHSPLCQYVLRTETLQKQIVELLVGLWRMRKQKREERAHVLYEVHNSEAVTAVESVVYVVGCHGELTALDASENYLGSVARLAFHLPRLQCLRLQRNRLRRIERLGDLLHLQFLDVSENLLGPSPGAALQMIGNCCKLTVIFVAGNPFVDEERGDYRYQLLDLCSSLRIVDGEAVKGSRPGIQLIERPKGVSSWQPMSMDFHTKYYYPTAAWMTNGEHKVAQIDVLTSSYISKIFEACCFAYKIYYPESAMQWMVNWPSFSSVETGAGVQGGNFTVGLLMVGALMDRGSTPVLQPRRQMRSSASMPQLKAVANPRLVLTMSFFAAFELFCGQGFFMEAELLKNLTHLADFCRRPDVTLEELRSWYRALSNGLQRCEGFQSDFNCSAASSFHMPLLRLLSSCMNWDLLQDASLAAEWREIIPLDVAVNALCHAVRALRFEAEIQTGWWVRNGQSMHAQQAERRRLRQLDVMAVQACMLLLNFHEAKEAEPLFCLWSAAFDETAPTNTQVPVLERWRSLWSDELTVQIQLRFRLFWTLLVQAVNEMLPIEVSLCRRKWESRYARCSVILQRFLIQVLAKPISVSQLSALIPKELQVRETQLSEALDHVATRTDRNFQLKQRSWSFFDCCMATNSGQGLCFVKPELSLSLHIVAVRFAVDSSPDLDKDLFQDFFGVYRHDPSISWTPQSAKSAESSLGLPLARCTCPTPGKDDFYACQTDVALGGYVEPLPLEPAGSAACSSNGGCADLGLTAGDCCPATNGQYLSCCDSKRRLATETAFLMRTDTVTVAAMKLTIFADGCVFHGISPDLPDLDYAVARGRLPDVRIKRIYILAGNGKQGPLRDVVERQKLEGYIQRYGDFEDLWMPLKEKDLRPFGFVTIKDFVAAQQFVERSPHKVPDASVEIIARWEHRQKNHKNRKSSLPGILQPLEIDDVSLKNYFAPPQTKRSLIRILRSPDEAYQQKRAARIRKVRGRDVPTKNTQLHLFHGPPGTGKTMAMKVLAAEAGLKFRSFMMKLGEPGYGTLQEMQDALKALDEMSSGPNAIAVAVFIDEAEQVFSSRRSMQDYHSVRVESKNDIVKAFLEWTEGLQSRPRDAKPIIVVMATNLRNNIDEAIQSRVGETIRFSRPTIAQCKQHFAANAPNVRGWHWLLAILSSRVFFMDFRELEAVHKLVCEPDVAETEHARSDEVTALNYFSAIWSVLQSREWLTGWREIDILKLLTWQLPYLTYHLRVVRREMGDGMLDLRWLRQKLVQLLRAAMQTLRARL</sequence>
<evidence type="ECO:0000313" key="3">
    <source>
        <dbReference type="EMBL" id="CAI4013660.1"/>
    </source>
</evidence>
<comment type="caution">
    <text evidence="3">The sequence shown here is derived from an EMBL/GenBank/DDBJ whole genome shotgun (WGS) entry which is preliminary data.</text>
</comment>
<accession>A0A9P1GHB9</accession>
<dbReference type="Gene3D" id="3.40.50.300">
    <property type="entry name" value="P-loop containing nucleotide triphosphate hydrolases"/>
    <property type="match status" value="1"/>
</dbReference>
<name>A0A9P1GHB9_9DINO</name>
<dbReference type="GO" id="GO:0061630">
    <property type="term" value="F:ubiquitin protein ligase activity"/>
    <property type="evidence" value="ECO:0007669"/>
    <property type="project" value="UniProtKB-UniRule"/>
</dbReference>
<dbReference type="InterPro" id="IPR003959">
    <property type="entry name" value="ATPase_AAA_core"/>
</dbReference>
<dbReference type="Proteomes" id="UP001152797">
    <property type="component" value="Unassembled WGS sequence"/>
</dbReference>
<comment type="pathway">
    <text evidence="1">Protein modification; protein ubiquitination.</text>
</comment>
<dbReference type="EMBL" id="CAMXCT020005979">
    <property type="protein sequence ID" value="CAL1167035.1"/>
    <property type="molecule type" value="Genomic_DNA"/>
</dbReference>
<keyword evidence="1" id="KW-0863">Zinc-finger</keyword>
<dbReference type="InterPro" id="IPR003593">
    <property type="entry name" value="AAA+_ATPase"/>
</dbReference>
<keyword evidence="1" id="KW-0862">Zinc</keyword>
<dbReference type="GO" id="GO:0000502">
    <property type="term" value="C:proteasome complex"/>
    <property type="evidence" value="ECO:0007669"/>
    <property type="project" value="UniProtKB-KW"/>
</dbReference>
<evidence type="ECO:0000313" key="5">
    <source>
        <dbReference type="Proteomes" id="UP001152797"/>
    </source>
</evidence>
<dbReference type="PROSITE" id="PS00674">
    <property type="entry name" value="AAA"/>
    <property type="match status" value="1"/>
</dbReference>
<dbReference type="EMBL" id="CAMXCT010005979">
    <property type="protein sequence ID" value="CAI4013660.1"/>
    <property type="molecule type" value="Genomic_DNA"/>
</dbReference>
<dbReference type="InterPro" id="IPR027417">
    <property type="entry name" value="P-loop_NTPase"/>
</dbReference>
<dbReference type="GO" id="GO:0005524">
    <property type="term" value="F:ATP binding"/>
    <property type="evidence" value="ECO:0007669"/>
    <property type="project" value="InterPro"/>
</dbReference>
<dbReference type="PANTHER" id="PTHR21497:SF24">
    <property type="entry name" value="E3 UBIQUITIN-PROTEIN LIGASE UBR1"/>
    <property type="match status" value="1"/>
</dbReference>
<feature type="domain" description="AAA+ ATPase" evidence="2">
    <location>
        <begin position="1163"/>
        <end position="1311"/>
    </location>
</feature>
<evidence type="ECO:0000259" key="2">
    <source>
        <dbReference type="SMART" id="SM00382"/>
    </source>
</evidence>
<protein>
    <recommendedName>
        <fullName evidence="1">E3 ubiquitin-protein ligase</fullName>
        <ecNumber evidence="1">2.3.2.27</ecNumber>
    </recommendedName>
</protein>
<comment type="catalytic activity">
    <reaction evidence="1">
        <text>S-ubiquitinyl-[E2 ubiquitin-conjugating enzyme]-L-cysteine + [acceptor protein]-L-lysine = [E2 ubiquitin-conjugating enzyme]-L-cysteine + N(6)-ubiquitinyl-[acceptor protein]-L-lysine.</text>
        <dbReference type="EC" id="2.3.2.27"/>
    </reaction>
</comment>
<dbReference type="GO" id="GO:0016567">
    <property type="term" value="P:protein ubiquitination"/>
    <property type="evidence" value="ECO:0007669"/>
    <property type="project" value="UniProtKB-UniRule"/>
</dbReference>
<gene>
    <name evidence="3" type="ORF">C1SCF055_LOCUS38617</name>
</gene>
<dbReference type="GO" id="GO:0005737">
    <property type="term" value="C:cytoplasm"/>
    <property type="evidence" value="ECO:0007669"/>
    <property type="project" value="TreeGrafter"/>
</dbReference>
<keyword evidence="5" id="KW-1185">Reference proteome</keyword>
<dbReference type="InterPro" id="IPR039164">
    <property type="entry name" value="UBR1-like"/>
</dbReference>
<dbReference type="SUPFAM" id="SSF52058">
    <property type="entry name" value="L domain-like"/>
    <property type="match status" value="1"/>
</dbReference>
<keyword evidence="4" id="KW-0647">Proteasome</keyword>
<dbReference type="PANTHER" id="PTHR21497">
    <property type="entry name" value="UBIQUITIN LIGASE E3 ALPHA-RELATED"/>
    <property type="match status" value="1"/>
</dbReference>